<evidence type="ECO:0000313" key="7">
    <source>
        <dbReference type="Proteomes" id="UP001056201"/>
    </source>
</evidence>
<organism evidence="6 7">
    <name type="scientific">Aquincola tertiaricarbonis</name>
    <dbReference type="NCBI Taxonomy" id="391953"/>
    <lineage>
        <taxon>Bacteria</taxon>
        <taxon>Pseudomonadati</taxon>
        <taxon>Pseudomonadota</taxon>
        <taxon>Betaproteobacteria</taxon>
        <taxon>Burkholderiales</taxon>
        <taxon>Sphaerotilaceae</taxon>
        <taxon>Aquincola</taxon>
    </lineage>
</organism>
<keyword evidence="4" id="KW-0472">Membrane</keyword>
<dbReference type="PROSITE" id="PS50111">
    <property type="entry name" value="CHEMOTAXIS_TRANSDUC_2"/>
    <property type="match status" value="1"/>
</dbReference>
<comment type="similarity">
    <text evidence="2">Belongs to the methyl-accepting chemotaxis (MCP) protein family.</text>
</comment>
<dbReference type="InterPro" id="IPR004090">
    <property type="entry name" value="Chemotax_Me-accpt_rcpt"/>
</dbReference>
<dbReference type="Gene3D" id="1.10.287.950">
    <property type="entry name" value="Methyl-accepting chemotaxis protein"/>
    <property type="match status" value="1"/>
</dbReference>
<dbReference type="CDD" id="cd19411">
    <property type="entry name" value="MCP2201-like_sensor"/>
    <property type="match status" value="1"/>
</dbReference>
<dbReference type="Pfam" id="PF00015">
    <property type="entry name" value="MCPsignal"/>
    <property type="match status" value="1"/>
</dbReference>
<keyword evidence="4" id="KW-0812">Transmembrane</keyword>
<dbReference type="PANTHER" id="PTHR43531">
    <property type="entry name" value="PROTEIN ICFG"/>
    <property type="match status" value="1"/>
</dbReference>
<dbReference type="PRINTS" id="PR00260">
    <property type="entry name" value="CHEMTRNSDUCR"/>
</dbReference>
<keyword evidence="1" id="KW-0488">Methylation</keyword>
<evidence type="ECO:0000256" key="3">
    <source>
        <dbReference type="PROSITE-ProRule" id="PRU00284"/>
    </source>
</evidence>
<evidence type="ECO:0000256" key="2">
    <source>
        <dbReference type="ARBA" id="ARBA00029447"/>
    </source>
</evidence>
<dbReference type="RefSeq" id="WP_250196404.1">
    <property type="nucleotide sequence ID" value="NZ_CP097635.1"/>
</dbReference>
<accession>A0ABY4S421</accession>
<dbReference type="InterPro" id="IPR047347">
    <property type="entry name" value="YvaQ-like_sensor"/>
</dbReference>
<feature type="transmembrane region" description="Helical" evidence="4">
    <location>
        <begin position="12"/>
        <end position="31"/>
    </location>
</feature>
<keyword evidence="7" id="KW-1185">Reference proteome</keyword>
<evidence type="ECO:0000313" key="6">
    <source>
        <dbReference type="EMBL" id="URI08183.1"/>
    </source>
</evidence>
<evidence type="ECO:0000259" key="5">
    <source>
        <dbReference type="PROSITE" id="PS50111"/>
    </source>
</evidence>
<dbReference type="InterPro" id="IPR004089">
    <property type="entry name" value="MCPsignal_dom"/>
</dbReference>
<reference evidence="6" key="1">
    <citation type="submission" date="2022-05" db="EMBL/GenBank/DDBJ databases">
        <title>An RpoN-dependent PEP-CTERM gene is involved in floc formation of an Aquincola tertiaricarbonis strain.</title>
        <authorList>
            <person name="Qiu D."/>
            <person name="Xia M."/>
        </authorList>
    </citation>
    <scope>NUCLEOTIDE SEQUENCE</scope>
    <source>
        <strain evidence="6">RN12</strain>
    </source>
</reference>
<protein>
    <submittedName>
        <fullName evidence="6">Methyl-accepting chemotaxis protein</fullName>
    </submittedName>
</protein>
<dbReference type="Proteomes" id="UP001056201">
    <property type="component" value="Chromosome 1"/>
</dbReference>
<dbReference type="Pfam" id="PF12729">
    <property type="entry name" value="4HB_MCP_1"/>
    <property type="match status" value="1"/>
</dbReference>
<dbReference type="SMART" id="SM00283">
    <property type="entry name" value="MA"/>
    <property type="match status" value="1"/>
</dbReference>
<keyword evidence="4" id="KW-1133">Transmembrane helix</keyword>
<gene>
    <name evidence="6" type="ORF">MW290_06290</name>
</gene>
<dbReference type="EMBL" id="CP097635">
    <property type="protein sequence ID" value="URI08183.1"/>
    <property type="molecule type" value="Genomic_DNA"/>
</dbReference>
<evidence type="ECO:0000256" key="4">
    <source>
        <dbReference type="SAM" id="Phobius"/>
    </source>
</evidence>
<dbReference type="InterPro" id="IPR051310">
    <property type="entry name" value="MCP_chemotaxis"/>
</dbReference>
<keyword evidence="3" id="KW-0807">Transducer</keyword>
<feature type="transmembrane region" description="Helical" evidence="4">
    <location>
        <begin position="189"/>
        <end position="211"/>
    </location>
</feature>
<proteinExistence type="inferred from homology"/>
<dbReference type="InterPro" id="IPR024478">
    <property type="entry name" value="HlyB_4HB_MCP"/>
</dbReference>
<evidence type="ECO:0000256" key="1">
    <source>
        <dbReference type="ARBA" id="ARBA00022481"/>
    </source>
</evidence>
<feature type="domain" description="Methyl-accepting transducer" evidence="5">
    <location>
        <begin position="272"/>
        <end position="501"/>
    </location>
</feature>
<dbReference type="CDD" id="cd11386">
    <property type="entry name" value="MCP_signal"/>
    <property type="match status" value="1"/>
</dbReference>
<dbReference type="PANTHER" id="PTHR43531:SF14">
    <property type="entry name" value="METHYL-ACCEPTING CHEMOTAXIS PROTEIN I-RELATED"/>
    <property type="match status" value="1"/>
</dbReference>
<dbReference type="SUPFAM" id="SSF58104">
    <property type="entry name" value="Methyl-accepting chemotaxis protein (MCP) signaling domain"/>
    <property type="match status" value="1"/>
</dbReference>
<name>A0ABY4S421_AQUTE</name>
<sequence>MSISNWKVVTRLAVGFSLVLALMAAITALGVDRMARIQAHLDQIVGVNNADTKHLGTMYDSASNRAMAMRDVVLLAGTPGQQAQVARFAELAAQYPQAKRELDSRPPHPQKQAIRERIDAAEQAALPVFQRVIDLATSGQEAAARELLTTQAIAAQTRWLGELNALIDLNDELSRRDNEAAQASYRSGWMLMLALGGAALVLGIVAALVIVRSLLVQLGGEPAAAMQLAQRIAVGDLSVDVRVAPGDTRSLMFNLKTMRDELARIVSGVRHGTEGITRAADLIAQGNQDLSQRSVEQAESLDKTAVAIEQLTATVQQNADSAGQANELAVSASSVAVQGGREVSEVVQTMGQIHSSARRIVDIIGVIDGIAFQTNILALNAAVEAARAGEQGRGFAVVASEVRSLAQRSAVAAKEIKSLIDDSVTRMDSGSQLAESAGATIAAVVESVQRVTRIVGDISVASREQSLGISQVNEAIARMDSATQRNTALVGEASAAAQSQQQQAAQLLAAVSVFRLG</sequence>